<comment type="caution">
    <text evidence="2">The sequence shown here is derived from an EMBL/GenBank/DDBJ whole genome shotgun (WGS) entry which is preliminary data.</text>
</comment>
<evidence type="ECO:0000313" key="2">
    <source>
        <dbReference type="EMBL" id="KAF9695592.1"/>
    </source>
</evidence>
<keyword evidence="3" id="KW-1185">Reference proteome</keyword>
<organism evidence="2 3">
    <name type="scientific">Ascochyta lentis</name>
    <dbReference type="NCBI Taxonomy" id="205686"/>
    <lineage>
        <taxon>Eukaryota</taxon>
        <taxon>Fungi</taxon>
        <taxon>Dikarya</taxon>
        <taxon>Ascomycota</taxon>
        <taxon>Pezizomycotina</taxon>
        <taxon>Dothideomycetes</taxon>
        <taxon>Pleosporomycetidae</taxon>
        <taxon>Pleosporales</taxon>
        <taxon>Pleosporineae</taxon>
        <taxon>Didymellaceae</taxon>
        <taxon>Ascochyta</taxon>
    </lineage>
</organism>
<dbReference type="EMBL" id="RZGK01000011">
    <property type="protein sequence ID" value="KAF9695592.1"/>
    <property type="molecule type" value="Genomic_DNA"/>
</dbReference>
<sequence length="211" mass="21888">MDNTKPLRHCQEAFNNIISQCIQNSHTWGDGWSLDNESYNITNSVYPANALGPNDDGGVPLSVSSSTTAAPTTTSSPAIALGPQTGIETGMFATTTSSINGLTANSFTSTFANGHPTVLPIWFVGLGIGIMVIPAAGVIPGGVIPPPPGFPPLTIDSNRGLQTVTSDDNPKTSTSSLSSSSFCPDCTQSAFPIDKPDCQDASEEVKPTCRV</sequence>
<name>A0A8H7J3I2_9PLEO</name>
<reference evidence="2" key="2">
    <citation type="submission" date="2020-09" db="EMBL/GenBank/DDBJ databases">
        <title>Reference genome assembly for Australian Ascochyta lentis isolate Al4.</title>
        <authorList>
            <person name="Lee R.C."/>
            <person name="Farfan-Caceres L.M."/>
            <person name="Debler J.W."/>
            <person name="Williams A.H."/>
            <person name="Henares B.M."/>
        </authorList>
    </citation>
    <scope>NUCLEOTIDE SEQUENCE</scope>
    <source>
        <strain evidence="2">Al4</strain>
    </source>
</reference>
<feature type="region of interest" description="Disordered" evidence="1">
    <location>
        <begin position="57"/>
        <end position="78"/>
    </location>
</feature>
<evidence type="ECO:0000313" key="3">
    <source>
        <dbReference type="Proteomes" id="UP000651452"/>
    </source>
</evidence>
<gene>
    <name evidence="2" type="ORF">EKO04_006435</name>
</gene>
<evidence type="ECO:0000256" key="1">
    <source>
        <dbReference type="SAM" id="MobiDB-lite"/>
    </source>
</evidence>
<accession>A0A8H7J3I2</accession>
<feature type="region of interest" description="Disordered" evidence="1">
    <location>
        <begin position="150"/>
        <end position="183"/>
    </location>
</feature>
<feature type="compositionally biased region" description="Low complexity" evidence="1">
    <location>
        <begin position="64"/>
        <end position="78"/>
    </location>
</feature>
<dbReference type="OrthoDB" id="4762543at2759"/>
<reference evidence="2" key="1">
    <citation type="submission" date="2018-12" db="EMBL/GenBank/DDBJ databases">
        <authorList>
            <person name="Syme R.A."/>
            <person name="Farfan-Caceres L."/>
            <person name="Lichtenzveig J."/>
        </authorList>
    </citation>
    <scope>NUCLEOTIDE SEQUENCE</scope>
    <source>
        <strain evidence="2">Al4</strain>
    </source>
</reference>
<protein>
    <submittedName>
        <fullName evidence="2">Uncharacterized protein</fullName>
    </submittedName>
</protein>
<feature type="compositionally biased region" description="Polar residues" evidence="1">
    <location>
        <begin position="155"/>
        <end position="167"/>
    </location>
</feature>
<dbReference type="Proteomes" id="UP000651452">
    <property type="component" value="Unassembled WGS sequence"/>
</dbReference>
<proteinExistence type="predicted"/>
<feature type="compositionally biased region" description="Low complexity" evidence="1">
    <location>
        <begin position="172"/>
        <end position="181"/>
    </location>
</feature>
<dbReference type="AlphaFoldDB" id="A0A8H7J3I2"/>